<dbReference type="Pfam" id="PF26249">
    <property type="entry name" value="4HB_RdRP3_N"/>
    <property type="match status" value="1"/>
</dbReference>
<organism evidence="7 8">
    <name type="scientific">Quercus lobata</name>
    <name type="common">Valley oak</name>
    <dbReference type="NCBI Taxonomy" id="97700"/>
    <lineage>
        <taxon>Eukaryota</taxon>
        <taxon>Viridiplantae</taxon>
        <taxon>Streptophyta</taxon>
        <taxon>Embryophyta</taxon>
        <taxon>Tracheophyta</taxon>
        <taxon>Spermatophyta</taxon>
        <taxon>Magnoliopsida</taxon>
        <taxon>eudicotyledons</taxon>
        <taxon>Gunneridae</taxon>
        <taxon>Pentapetalae</taxon>
        <taxon>rosids</taxon>
        <taxon>fabids</taxon>
        <taxon>Fagales</taxon>
        <taxon>Fagaceae</taxon>
        <taxon>Quercus</taxon>
    </lineage>
</organism>
<dbReference type="InterPro" id="IPR007855">
    <property type="entry name" value="RDRP"/>
</dbReference>
<keyword evidence="2" id="KW-0696">RNA-directed RNA polymerase</keyword>
<reference evidence="7" key="2">
    <citation type="submission" date="2021-01" db="UniProtKB">
        <authorList>
            <consortium name="EnsemblPlants"/>
        </authorList>
    </citation>
    <scope>IDENTIFICATION</scope>
</reference>
<keyword evidence="2" id="KW-0808">Transferase</keyword>
<evidence type="ECO:0000313" key="8">
    <source>
        <dbReference type="Proteomes" id="UP000594261"/>
    </source>
</evidence>
<keyword evidence="8" id="KW-1185">Reference proteome</keyword>
<reference evidence="8" key="1">
    <citation type="journal article" date="2016" name="G3 (Bethesda)">
        <title>First Draft Assembly and Annotation of the Genome of a California Endemic Oak Quercus lobata Nee (Fagaceae).</title>
        <authorList>
            <person name="Sork V.L."/>
            <person name="Fitz-Gibbon S.T."/>
            <person name="Puiu D."/>
            <person name="Crepeau M."/>
            <person name="Gugger P.F."/>
            <person name="Sherman R."/>
            <person name="Stevens K."/>
            <person name="Langley C.H."/>
            <person name="Pellegrini M."/>
            <person name="Salzberg S.L."/>
        </authorList>
    </citation>
    <scope>NUCLEOTIDE SEQUENCE [LARGE SCALE GENOMIC DNA]</scope>
    <source>
        <strain evidence="8">cv. SW786</strain>
    </source>
</reference>
<evidence type="ECO:0000256" key="2">
    <source>
        <dbReference type="RuleBase" id="RU363098"/>
    </source>
</evidence>
<evidence type="ECO:0000259" key="4">
    <source>
        <dbReference type="Pfam" id="PF05183"/>
    </source>
</evidence>
<accession>A0A7N2KWR6</accession>
<feature type="domain" description="RDRP3-5 N-terminal" evidence="5">
    <location>
        <begin position="13"/>
        <end position="75"/>
    </location>
</feature>
<keyword evidence="2" id="KW-0694">RNA-binding</keyword>
<evidence type="ECO:0000256" key="1">
    <source>
        <dbReference type="ARBA" id="ARBA00093763"/>
    </source>
</evidence>
<evidence type="ECO:0000256" key="3">
    <source>
        <dbReference type="SAM" id="MobiDB-lite"/>
    </source>
</evidence>
<dbReference type="Proteomes" id="UP000594261">
    <property type="component" value="Chromosome 2"/>
</dbReference>
<dbReference type="InParanoid" id="A0A7N2KWR6"/>
<sequence length="1092" mass="124240">MAEAEAEAEGWVLPQAVEQLIEQICREQNQTPPGTEVRQELALLGEEEAVNLLRIIAASTIKKTLSAFIMYMIRKPKQPHSNNNHTPSPHKVPRVSPLHTPSSPSPSAPASQSQDRPVTQSTIPERWSQASLTSPNGYLRGDSFSSSLENAVSPKLAAWGELEFRKAFLILSYIGENQLEHVDISADEIRSLKHLGMVDFEERVWKALGQKYTINYEDRRRTLDWDMKKTHIYHCHVSLDGKYKFKGPYLHKTKTHLQRVLGDENVLVVKFAEEVADRRQLDISWDSYSMYNKIASEGIVVGFYRYRFFVFKDGGKEEKKKDPTSSSVKCFFIRKESIEMIYEARSLFMHAHRLPSVANYMARFSLILSKTTKLEVDLASVNIQRIEDVLCTDQEGKVVYEKPEKPRIHTDGTGFISEDLALICGNNVHRGERSRDENIATNPSIVELESNLLAMQRQESKAQEPPLLIQFRLFNNGCAVKGTLLVNKKLPPRTIQVRPSMIKVETDPKLSNIRTVNSLEIVGTRHIRAAPKPEEDWKPTLIFRTIVCCGTEAQMIIIDGGSDTNIVFAATVERLKLPMELHPRPYRPMNAEQLEQLKQKQEAKPKEDISALAMLITKEQDKHKIDHGKIKVKEDFDVTIIDKFNKDFKLDVPLVIDFIISNEFNDTIFLFLMCPKVIEDNQPKKAYLSRNLIALLSYGGVPKEYFMDILSNALSDAHGVFSNKGAALRVSFNHGEMDDFSVARMILSGIPLDESYLQHRLSILMKEEKKSLKGGKLHVPECYYLMGTVDPTGLLESDEVCVILDYGQISGKVLVYRNPGLHFGDIHVLKATYVKALESFIGNAKFAIFFPCKGPRSLGDEIAGGDFDGDMYWVSRNPQLLEHFKVSEPWTPSYSVHKVPNNAIPLKKPTDFSSMELEQELFKLFLSTRFQPSYAVGVAADSWLALMDRLLILGDDCTEEKVRVKANILKLIDIYYDALDAPKKGGQKIEVPRELKAELFPHYMERDNSFNSTSILGLIYDTVNKYQTEDQSMKEVRKLPCFDVEVPEACMEKWKEHYEQYRQDMTAALQNGCEGKNEAADEVIKKYKMVML</sequence>
<feature type="domain" description="RDRP core" evidence="4">
    <location>
        <begin position="681"/>
        <end position="1023"/>
    </location>
</feature>
<dbReference type="OMA" id="EKCPTIM"/>
<feature type="region of interest" description="Disordered" evidence="3">
    <location>
        <begin position="77"/>
        <end position="134"/>
    </location>
</feature>
<dbReference type="GO" id="GO:0030422">
    <property type="term" value="P:siRNA processing"/>
    <property type="evidence" value="ECO:0007669"/>
    <property type="project" value="TreeGrafter"/>
</dbReference>
<evidence type="ECO:0000313" key="7">
    <source>
        <dbReference type="EnsemblPlants" id="QL02p042039:mrna"/>
    </source>
</evidence>
<dbReference type="GO" id="GO:0003723">
    <property type="term" value="F:RNA binding"/>
    <property type="evidence" value="ECO:0007669"/>
    <property type="project" value="UniProtKB-KW"/>
</dbReference>
<evidence type="ECO:0000259" key="5">
    <source>
        <dbReference type="Pfam" id="PF26249"/>
    </source>
</evidence>
<dbReference type="Pfam" id="PF26252">
    <property type="entry name" value="RdRP_helical"/>
    <property type="match status" value="1"/>
</dbReference>
<dbReference type="AlphaFoldDB" id="A0A7N2KWR6"/>
<keyword evidence="2" id="KW-0943">RNA-mediated gene silencing</keyword>
<comment type="catalytic activity">
    <reaction evidence="2">
        <text>RNA(n) + a ribonucleoside 5'-triphosphate = RNA(n+1) + diphosphate</text>
        <dbReference type="Rhea" id="RHEA:21248"/>
        <dbReference type="Rhea" id="RHEA-COMP:14527"/>
        <dbReference type="Rhea" id="RHEA-COMP:17342"/>
        <dbReference type="ChEBI" id="CHEBI:33019"/>
        <dbReference type="ChEBI" id="CHEBI:61557"/>
        <dbReference type="ChEBI" id="CHEBI:140395"/>
        <dbReference type="EC" id="2.7.7.48"/>
    </reaction>
</comment>
<feature type="domain" description="RDRP core" evidence="4">
    <location>
        <begin position="243"/>
        <end position="524"/>
    </location>
</feature>
<dbReference type="Gramene" id="QL02p042039:mrna">
    <property type="protein sequence ID" value="QL02p042039:mrna"/>
    <property type="gene ID" value="QL02p042039"/>
</dbReference>
<comment type="similarity">
    <text evidence="2">Belongs to the RdRP family.</text>
</comment>
<dbReference type="PANTHER" id="PTHR23079:SF55">
    <property type="entry name" value="RNA-DIRECTED RNA POLYMERASE"/>
    <property type="match status" value="1"/>
</dbReference>
<feature type="compositionally biased region" description="Polar residues" evidence="3">
    <location>
        <begin position="115"/>
        <end position="134"/>
    </location>
</feature>
<proteinExistence type="inferred from homology"/>
<dbReference type="FunCoup" id="A0A7N2KWR6">
    <property type="interactions" value="3"/>
</dbReference>
<feature type="domain" description="RDRP helical" evidence="6">
    <location>
        <begin position="156"/>
        <end position="223"/>
    </location>
</feature>
<protein>
    <recommendedName>
        <fullName evidence="2">RNA-dependent RNA polymerase</fullName>
        <ecNumber evidence="2">2.7.7.48</ecNumber>
    </recommendedName>
</protein>
<dbReference type="InterPro" id="IPR057596">
    <property type="entry name" value="RDRP_core"/>
</dbReference>
<dbReference type="GO" id="GO:0003968">
    <property type="term" value="F:RNA-directed RNA polymerase activity"/>
    <property type="evidence" value="ECO:0007669"/>
    <property type="project" value="UniProtKB-KW"/>
</dbReference>
<dbReference type="PANTHER" id="PTHR23079">
    <property type="entry name" value="RNA-DEPENDENT RNA POLYMERASE"/>
    <property type="match status" value="1"/>
</dbReference>
<dbReference type="EC" id="2.7.7.48" evidence="2"/>
<keyword evidence="2" id="KW-0548">Nucleotidyltransferase</keyword>
<dbReference type="InterPro" id="IPR058751">
    <property type="entry name" value="RDRP_helical"/>
</dbReference>
<dbReference type="GO" id="GO:0031380">
    <property type="term" value="C:nuclear RNA-directed RNA polymerase complex"/>
    <property type="evidence" value="ECO:0007669"/>
    <property type="project" value="TreeGrafter"/>
</dbReference>
<comment type="function">
    <text evidence="1 2">Probably involved in the RNA silencing pathway and required for the generation of small interfering RNAs (siRNAs).</text>
</comment>
<dbReference type="Pfam" id="PF05183">
    <property type="entry name" value="RdRP"/>
    <property type="match status" value="2"/>
</dbReference>
<dbReference type="EnsemblPlants" id="QL02p042039:mrna">
    <property type="protein sequence ID" value="QL02p042039:mrna"/>
    <property type="gene ID" value="QL02p042039"/>
</dbReference>
<evidence type="ECO:0000259" key="6">
    <source>
        <dbReference type="Pfam" id="PF26252"/>
    </source>
</evidence>
<dbReference type="InterPro" id="IPR058697">
    <property type="entry name" value="RDRP3-5_N"/>
</dbReference>
<name>A0A7N2KWR6_QUELO</name>